<accession>A0A0N4ZQH1</accession>
<evidence type="ECO:0000313" key="1">
    <source>
        <dbReference type="Proteomes" id="UP000038045"/>
    </source>
</evidence>
<keyword evidence="1" id="KW-1185">Reference proteome</keyword>
<reference evidence="2" key="1">
    <citation type="submission" date="2017-02" db="UniProtKB">
        <authorList>
            <consortium name="WormBaseParasite"/>
        </authorList>
    </citation>
    <scope>IDENTIFICATION</scope>
</reference>
<dbReference type="Proteomes" id="UP000038045">
    <property type="component" value="Unplaced"/>
</dbReference>
<organism evidence="1 2">
    <name type="scientific">Parastrongyloides trichosuri</name>
    <name type="common">Possum-specific nematode worm</name>
    <dbReference type="NCBI Taxonomy" id="131310"/>
    <lineage>
        <taxon>Eukaryota</taxon>
        <taxon>Metazoa</taxon>
        <taxon>Ecdysozoa</taxon>
        <taxon>Nematoda</taxon>
        <taxon>Chromadorea</taxon>
        <taxon>Rhabditida</taxon>
        <taxon>Tylenchina</taxon>
        <taxon>Panagrolaimomorpha</taxon>
        <taxon>Strongyloidoidea</taxon>
        <taxon>Strongyloididae</taxon>
        <taxon>Parastrongyloides</taxon>
    </lineage>
</organism>
<dbReference type="AlphaFoldDB" id="A0A0N4ZQH1"/>
<sequence length="145" mass="16734">MKYCTFLILFLIFLTISRNILLGIFCDPIYYVSNGVYVVKGHDSKPKRCSTCVTAKIENNDFVVKKAFCGNNECQVEDFFIAKGSCDDFNECQGEYFTKQMTLDAFQKNYFQNYGVTIIHPVFTKNGRNTYTVEFKCCQSDMCNQ</sequence>
<protein>
    <submittedName>
        <fullName evidence="2">Uncharacterized protein</fullName>
    </submittedName>
</protein>
<dbReference type="WBParaSite" id="PTRK_0001076900.1">
    <property type="protein sequence ID" value="PTRK_0001076900.1"/>
    <property type="gene ID" value="PTRK_0001076900"/>
</dbReference>
<evidence type="ECO:0000313" key="2">
    <source>
        <dbReference type="WBParaSite" id="PTRK_0001076900.1"/>
    </source>
</evidence>
<proteinExistence type="predicted"/>
<name>A0A0N4ZQH1_PARTI</name>